<proteinExistence type="predicted"/>
<dbReference type="AlphaFoldDB" id="A0A7C3YZI8"/>
<reference evidence="1" key="1">
    <citation type="journal article" date="2020" name="mSystems">
        <title>Genome- and Community-Level Interaction Insights into Carbon Utilization and Element Cycling Functions of Hydrothermarchaeota in Hydrothermal Sediment.</title>
        <authorList>
            <person name="Zhou Z."/>
            <person name="Liu Y."/>
            <person name="Xu W."/>
            <person name="Pan J."/>
            <person name="Luo Z.H."/>
            <person name="Li M."/>
        </authorList>
    </citation>
    <scope>NUCLEOTIDE SEQUENCE [LARGE SCALE GENOMIC DNA]</scope>
    <source>
        <strain evidence="1">SpSt-897</strain>
    </source>
</reference>
<name>A0A7C3YZI8_9BACT</name>
<dbReference type="EMBL" id="DTMF01000029">
    <property type="protein sequence ID" value="HGF32966.1"/>
    <property type="molecule type" value="Genomic_DNA"/>
</dbReference>
<gene>
    <name evidence="1" type="ORF">ENW96_01065</name>
</gene>
<evidence type="ECO:0000313" key="1">
    <source>
        <dbReference type="EMBL" id="HGF32966.1"/>
    </source>
</evidence>
<protein>
    <submittedName>
        <fullName evidence="1">Uncharacterized protein</fullName>
    </submittedName>
</protein>
<organism evidence="1">
    <name type="scientific">Desulfobacca acetoxidans</name>
    <dbReference type="NCBI Taxonomy" id="60893"/>
    <lineage>
        <taxon>Bacteria</taxon>
        <taxon>Pseudomonadati</taxon>
        <taxon>Thermodesulfobacteriota</taxon>
        <taxon>Desulfobaccia</taxon>
        <taxon>Desulfobaccales</taxon>
        <taxon>Desulfobaccaceae</taxon>
        <taxon>Desulfobacca</taxon>
    </lineage>
</organism>
<sequence length="117" mass="13030">MLWDFGQGFSTLEMPLLILGLNISRHFGFFEQQRHLNPPSKIAHDCHSASDAIIIPPKILQKISVATIVSRGAGTPIPRFGFGFEGSQSQVLGLEPGRRRRRAGPMWGGLDRMDRFS</sequence>
<comment type="caution">
    <text evidence="1">The sequence shown here is derived from an EMBL/GenBank/DDBJ whole genome shotgun (WGS) entry which is preliminary data.</text>
</comment>
<accession>A0A7C3YZI8</accession>